<name>A0A3B0W7N9_9ZZZZ</name>
<dbReference type="PANTHER" id="PTHR21198:SF7">
    <property type="entry name" value="ASPARTATE-GLUTAMATE RACEMASE FAMILY"/>
    <property type="match status" value="1"/>
</dbReference>
<dbReference type="AlphaFoldDB" id="A0A3B0W7N9"/>
<dbReference type="GO" id="GO:0047689">
    <property type="term" value="F:aspartate racemase activity"/>
    <property type="evidence" value="ECO:0007669"/>
    <property type="project" value="UniProtKB-EC"/>
</dbReference>
<organism evidence="3">
    <name type="scientific">hydrothermal vent metagenome</name>
    <dbReference type="NCBI Taxonomy" id="652676"/>
    <lineage>
        <taxon>unclassified sequences</taxon>
        <taxon>metagenomes</taxon>
        <taxon>ecological metagenomes</taxon>
    </lineage>
</organism>
<evidence type="ECO:0000313" key="3">
    <source>
        <dbReference type="EMBL" id="VAW51331.1"/>
    </source>
</evidence>
<comment type="similarity">
    <text evidence="1">Belongs to the aspartate/glutamate racemases family.</text>
</comment>
<dbReference type="PROSITE" id="PS00924">
    <property type="entry name" value="ASP_GLU_RACEMASE_2"/>
    <property type="match status" value="1"/>
</dbReference>
<dbReference type="InterPro" id="IPR001920">
    <property type="entry name" value="Asp/Glu_race"/>
</dbReference>
<dbReference type="SUPFAM" id="SSF53681">
    <property type="entry name" value="Aspartate/glutamate racemase"/>
    <property type="match status" value="2"/>
</dbReference>
<evidence type="ECO:0000256" key="1">
    <source>
        <dbReference type="ARBA" id="ARBA00007847"/>
    </source>
</evidence>
<evidence type="ECO:0000256" key="2">
    <source>
        <dbReference type="ARBA" id="ARBA00023235"/>
    </source>
</evidence>
<dbReference type="InterPro" id="IPR033134">
    <property type="entry name" value="Asp/Glu_racemase_AS_2"/>
</dbReference>
<dbReference type="NCBIfam" id="TIGR00035">
    <property type="entry name" value="asp_race"/>
    <property type="match status" value="1"/>
</dbReference>
<gene>
    <name evidence="3" type="ORF">MNBD_GAMMA05-838</name>
</gene>
<dbReference type="Gene3D" id="3.40.50.1860">
    <property type="match status" value="2"/>
</dbReference>
<dbReference type="Pfam" id="PF01177">
    <property type="entry name" value="Asp_Glu_race"/>
    <property type="match status" value="1"/>
</dbReference>
<dbReference type="InterPro" id="IPR004380">
    <property type="entry name" value="Asp_race"/>
</dbReference>
<sequence length="231" mass="25335">MKTIGLLGGMSWESTATYYRAINEGVKKSLGGLHSAKIILHSVDFDSIEKLQHKGDWEGTAKILSEAALSTQAAGADFLLICTNTMHKVSPEIEKNIRIPVLHIADATAEVLVDKGIKTVGLLGTAFTMEQDFYKGRLSNIYGLNVLVPDDVDRNIVHDVIYHELCLGKIIENSKIEYLRIIKHLSNQGAEVVILGCTEIGMLVNQTDTDVELYDTAAIHAAKAVEYAIKQ</sequence>
<keyword evidence="2 3" id="KW-0413">Isomerase</keyword>
<dbReference type="PANTHER" id="PTHR21198">
    <property type="entry name" value="GLUTAMATE RACEMASE"/>
    <property type="match status" value="1"/>
</dbReference>
<reference evidence="3" key="1">
    <citation type="submission" date="2018-06" db="EMBL/GenBank/DDBJ databases">
        <authorList>
            <person name="Zhirakovskaya E."/>
        </authorList>
    </citation>
    <scope>NUCLEOTIDE SEQUENCE</scope>
</reference>
<dbReference type="EMBL" id="UOFE01000015">
    <property type="protein sequence ID" value="VAW51331.1"/>
    <property type="molecule type" value="Genomic_DNA"/>
</dbReference>
<proteinExistence type="inferred from homology"/>
<protein>
    <submittedName>
        <fullName evidence="3">Aspartate racemase</fullName>
        <ecNumber evidence="3">5.1.1.13</ecNumber>
    </submittedName>
</protein>
<dbReference type="EC" id="5.1.1.13" evidence="3"/>
<accession>A0A3B0W7N9</accession>
<dbReference type="InterPro" id="IPR015942">
    <property type="entry name" value="Asp/Glu/hydantoin_racemase"/>
</dbReference>